<proteinExistence type="predicted"/>
<organism evidence="1">
    <name type="scientific">Arion vulgaris</name>
    <dbReference type="NCBI Taxonomy" id="1028688"/>
    <lineage>
        <taxon>Eukaryota</taxon>
        <taxon>Metazoa</taxon>
        <taxon>Spiralia</taxon>
        <taxon>Lophotrochozoa</taxon>
        <taxon>Mollusca</taxon>
        <taxon>Gastropoda</taxon>
        <taxon>Heterobranchia</taxon>
        <taxon>Euthyneura</taxon>
        <taxon>Panpulmonata</taxon>
        <taxon>Eupulmonata</taxon>
        <taxon>Stylommatophora</taxon>
        <taxon>Helicina</taxon>
        <taxon>Arionoidea</taxon>
        <taxon>Arionidae</taxon>
        <taxon>Arion</taxon>
    </lineage>
</organism>
<dbReference type="EMBL" id="HACG01046647">
    <property type="protein sequence ID" value="CEK93512.1"/>
    <property type="molecule type" value="Transcribed_RNA"/>
</dbReference>
<dbReference type="AlphaFoldDB" id="A0A0B7BKU7"/>
<feature type="non-terminal residue" evidence="1">
    <location>
        <position position="1"/>
    </location>
</feature>
<protein>
    <submittedName>
        <fullName evidence="1">Uncharacterized protein</fullName>
    </submittedName>
</protein>
<evidence type="ECO:0000313" key="1">
    <source>
        <dbReference type="EMBL" id="CEK93512.1"/>
    </source>
</evidence>
<reference evidence="1" key="1">
    <citation type="submission" date="2014-12" db="EMBL/GenBank/DDBJ databases">
        <title>Insight into the proteome of Arion vulgaris.</title>
        <authorList>
            <person name="Aradska J."/>
            <person name="Bulat T."/>
            <person name="Smidak R."/>
            <person name="Sarate P."/>
            <person name="Gangsoo J."/>
            <person name="Sialana F."/>
            <person name="Bilban M."/>
            <person name="Lubec G."/>
        </authorList>
    </citation>
    <scope>NUCLEOTIDE SEQUENCE</scope>
    <source>
        <tissue evidence="1">Skin</tissue>
    </source>
</reference>
<sequence>ECQLYPLAEPHDMVAELASLSALTLPTTSMCLETMMSQNTIIYKLLTKASLQDTLFLTEIYLIRHWLLGMYDFKYL</sequence>
<name>A0A0B7BKU7_9EUPU</name>
<gene>
    <name evidence="1" type="primary">ORF195723</name>
</gene>
<accession>A0A0B7BKU7</accession>